<sequence length="188" mass="20395">MRSPRPVDAVQSKLAAKIVVEPVKSSISITKLPVVNKGHDEDFLLKVPLDYISEPIFKTYLSTNGGGKGDSNQFQNGKGKNVPTDLLKVDSHGDLSVSKPVQVAVPVMTADAHKDVNQSCSNESIKNVNINKEKNGNSNSILSPEPVIYGPGSSNQLITQYDNYNRHIPEQVNLNKPEVETSKNSADS</sequence>
<keyword evidence="2" id="KW-1185">Reference proteome</keyword>
<organism evidence="1 2">
    <name type="scientific">Brachionus plicatilis</name>
    <name type="common">Marine rotifer</name>
    <name type="synonym">Brachionus muelleri</name>
    <dbReference type="NCBI Taxonomy" id="10195"/>
    <lineage>
        <taxon>Eukaryota</taxon>
        <taxon>Metazoa</taxon>
        <taxon>Spiralia</taxon>
        <taxon>Gnathifera</taxon>
        <taxon>Rotifera</taxon>
        <taxon>Eurotatoria</taxon>
        <taxon>Monogononta</taxon>
        <taxon>Pseudotrocha</taxon>
        <taxon>Ploima</taxon>
        <taxon>Brachionidae</taxon>
        <taxon>Brachionus</taxon>
    </lineage>
</organism>
<reference evidence="1 2" key="1">
    <citation type="journal article" date="2018" name="Sci. Rep.">
        <title>Genomic signatures of local adaptation to the degree of environmental predictability in rotifers.</title>
        <authorList>
            <person name="Franch-Gras L."/>
            <person name="Hahn C."/>
            <person name="Garcia-Roger E.M."/>
            <person name="Carmona M.J."/>
            <person name="Serra M."/>
            <person name="Gomez A."/>
        </authorList>
    </citation>
    <scope>NUCLEOTIDE SEQUENCE [LARGE SCALE GENOMIC DNA]</scope>
    <source>
        <strain evidence="1">HYR1</strain>
    </source>
</reference>
<evidence type="ECO:0000313" key="1">
    <source>
        <dbReference type="EMBL" id="RNA35724.1"/>
    </source>
</evidence>
<gene>
    <name evidence="1" type="ORF">BpHYR1_054436</name>
</gene>
<dbReference type="EMBL" id="REGN01001292">
    <property type="protein sequence ID" value="RNA35724.1"/>
    <property type="molecule type" value="Genomic_DNA"/>
</dbReference>
<protein>
    <submittedName>
        <fullName evidence="1">Uncharacterized protein</fullName>
    </submittedName>
</protein>
<accession>A0A3M7SIK8</accession>
<name>A0A3M7SIK8_BRAPC</name>
<comment type="caution">
    <text evidence="1">The sequence shown here is derived from an EMBL/GenBank/DDBJ whole genome shotgun (WGS) entry which is preliminary data.</text>
</comment>
<dbReference type="OrthoDB" id="10653156at2759"/>
<dbReference type="Proteomes" id="UP000276133">
    <property type="component" value="Unassembled WGS sequence"/>
</dbReference>
<evidence type="ECO:0000313" key="2">
    <source>
        <dbReference type="Proteomes" id="UP000276133"/>
    </source>
</evidence>
<proteinExistence type="predicted"/>
<dbReference type="AlphaFoldDB" id="A0A3M7SIK8"/>